<protein>
    <recommendedName>
        <fullName evidence="3">Chondroitin sulfate proteoglycan 4</fullName>
    </recommendedName>
</protein>
<dbReference type="EMBL" id="GGYP01001741">
    <property type="protein sequence ID" value="MDE46512.1"/>
    <property type="molecule type" value="Transcribed_RNA"/>
</dbReference>
<accession>A0A6G1S987</accession>
<sequence>MGRLLLFVCLTLCWQLVAGVATRSPCPRASIITTNNQYRGELHFICLQVVPNSKPRLDVIQYANQRRVWSNYVDDYNTNQLASFVDVEGNLRMLLAVPTKINGTTMYSIDSAGNQINETHTVNTQYVSTLAIWRLELNWEWHLAIANEPYLVPLMEANSFGPNKRVPLPVPGTTISIHSWRSTYFDRYSQIDLPYGGRVNKLEPMHINDQEFLIIAMEPSDSSHRSRPINSLIYKLDFGDGTFNWRQYQTLDTKLAIDASSFLISHRASFQMDYYIAIVGQQQQDKATYEMAVQQDMARDRNNKATSEHGLIIYKYFGDQFVKTLSIPVAGATKLEAISYGQGDSYVVIAILSGWSGQISLFLFDGLTLRPLPSPQHGVAPARAPPQPSQLHKRTMDSSGLHLFQIPTQQTSNDSSVKRTLDEVAKNLGLPALAFSSVGDDDLVTNTLNSSNQDTLYPIPVHEHLDQNHDDQSHTKRNFVDHFAGGQPGDNGNRLDLLGWCRAQINSLLGDKFELAAHQLSLLPRVDQPRPIEIMGDLIIEGDLHISNLLYANNIDDGRAPIELGMPLNTTQTFERIELTNSEIDSLKNRVDQILVDDGTIQEVYSTLRFNRLVFECLNPINTNPRLQPMGGMSSSCPQVGELQTDLLNRRSVSDIKRQALLTGRSMTVGQEVRFEHLVLRGQTNILSTLNKLKIEDIIFGRGRKPAGTIFGHKNFLNGLYSTSNINAENWNGARIDRHTIFTSTGEQRIEANLKFSRIVLDSMPSSANSSDSSRIELLNGLHLDAHLNQIAQMDDDNKFSLPIAFDELVINGPSHFAPKSQLSHVHLEDQWVSTLFGHMHQNITAPMEFQDVRVSYGGDIYVEGPVNGLTLVPDNVMMRNRNYDLLNQFVFDADLSVRLLQVEKALNGIQVALNTETHQYELAILYDGGKQMLTGIKILNEVQLGGYNNIAGLINGHLNITQLSQLARNSGEPFRFASVNLTGKQIRVASNTQMQVESSVNGIPANEICALANRLMQTPASQQQSYNRLKFDKQLVTFKQLKCASINGFNDLRGAFLMKQGNQRVSGTLRLVNGVVFNSTVNIGATFNNLNIRPLARAITQKLNESRTGHKDFYGDLYIDDLFANSINELQLANVFLAKSDQPQIIRAPMSFDHLDIENVLIVGRELMSHSFNGLNVSDIITNTLQYDAPQVIYNHVELEHLHILPGSNLLTKSLNGHDIRQLYSDAVLVDVGQQILAPKTFKNQADLTNGVSLRFGIDGLSENELKFNLLLQSDELIEDDLEFNNDVTIMKSLEIQTGQINDMDVNLFLNSMLYEERSSGFRVLGPSSLRFQNVSLNDLVVTGTIQGYDLSRDALQRSDNSNGSYDSAIRQEQILRNNQQMFNRLYNSGSTFTVQTRNRNETFLGSCHIHSCPQTTPIISLPPAPGANTYTTPAPKQIPQQFGVAQLQRPAVGPLLPVPWAMNRLPQAPPQRPNVPVSSVPFVPMMPRPMALVNTTMIPQIWRPLVRPPTPIQLNNSQPAHEQQQEFALVDPRYLDYQANLKARAIRDLALRVNRFLSVSFYYEIVQKHPLIGPVLHAAQNPIPDEKGYPWLLIKAASKRGEPCLQRGQKIDVMIQQRSKGTSFTIDSHIQETSSPSFVESAMVGNSHYLFVTELQPDVNIETMSHILVYIWNYRSGMYDLRQRIAIDGFPTALKAFVVDNRVACIALANPRVLQSSHSGAPLLYCQQAPSMDFNQRIVLNMTNIFDLDIVPLPSSNGLHILIAALSQQDTEQVGDLVVSRFDFSRRQLANLITRRTARPLKVHFVKQHATITNLAYNLVVSEGITSNDAAQATTRIFSVNAFGPRYVAEVQVIRDNQFADIQSVLLDNQHPMIFMRSTHSISIYAPMPAPLLDSPGGIVQPTCAMNQLQLVQRLPTKGANKFLVFNSLGVRDGSVSNATTPEVAPFGHYLVLSRDDCAHQQYSTLILRPRFT</sequence>
<proteinExistence type="predicted"/>
<name>A0A6G1S987_9ACAR</name>
<evidence type="ECO:0000256" key="1">
    <source>
        <dbReference type="SAM" id="SignalP"/>
    </source>
</evidence>
<feature type="signal peptide" evidence="1">
    <location>
        <begin position="1"/>
        <end position="19"/>
    </location>
</feature>
<feature type="chain" id="PRO_5026292712" description="Chondroitin sulfate proteoglycan 4" evidence="1">
    <location>
        <begin position="20"/>
        <end position="1975"/>
    </location>
</feature>
<organism evidence="2">
    <name type="scientific">Aceria tosichella</name>
    <name type="common">wheat curl mite</name>
    <dbReference type="NCBI Taxonomy" id="561515"/>
    <lineage>
        <taxon>Eukaryota</taxon>
        <taxon>Metazoa</taxon>
        <taxon>Ecdysozoa</taxon>
        <taxon>Arthropoda</taxon>
        <taxon>Chelicerata</taxon>
        <taxon>Arachnida</taxon>
        <taxon>Acari</taxon>
        <taxon>Acariformes</taxon>
        <taxon>Trombidiformes</taxon>
        <taxon>Prostigmata</taxon>
        <taxon>Eupodina</taxon>
        <taxon>Eriophyoidea</taxon>
        <taxon>Eriophyidae</taxon>
        <taxon>Eriophyinae</taxon>
        <taxon>Aceriini</taxon>
        <taxon>Aceria</taxon>
    </lineage>
</organism>
<gene>
    <name evidence="2" type="ORF">g.16486</name>
</gene>
<evidence type="ECO:0008006" key="3">
    <source>
        <dbReference type="Google" id="ProtNLM"/>
    </source>
</evidence>
<reference evidence="2" key="1">
    <citation type="submission" date="2018-10" db="EMBL/GenBank/DDBJ databases">
        <title>Transcriptome assembly of Aceria tosichella (Wheat curl mite) Type 2.</title>
        <authorList>
            <person name="Scully E.D."/>
            <person name="Geib S.M."/>
            <person name="Palmer N.A."/>
            <person name="Gupta A.K."/>
            <person name="Sarath G."/>
            <person name="Tatineni S."/>
        </authorList>
    </citation>
    <scope>NUCLEOTIDE SEQUENCE</scope>
    <source>
        <strain evidence="2">LincolnNE</strain>
    </source>
</reference>
<keyword evidence="1" id="KW-0732">Signal</keyword>
<evidence type="ECO:0000313" key="2">
    <source>
        <dbReference type="EMBL" id="MDE46512.1"/>
    </source>
</evidence>